<proteinExistence type="predicted"/>
<protein>
    <submittedName>
        <fullName evidence="1">Uncharacterized protein</fullName>
    </submittedName>
</protein>
<evidence type="ECO:0000313" key="2">
    <source>
        <dbReference type="Proteomes" id="UP001501243"/>
    </source>
</evidence>
<name>A0ABP8QKU5_9BACT</name>
<dbReference type="EMBL" id="BAABGQ010000006">
    <property type="protein sequence ID" value="GAA4503932.1"/>
    <property type="molecule type" value="Genomic_DNA"/>
</dbReference>
<gene>
    <name evidence="1" type="ORF">GCM10023172_29600</name>
</gene>
<organism evidence="1 2">
    <name type="scientific">Hymenobacter ginsengisoli</name>
    <dbReference type="NCBI Taxonomy" id="1051626"/>
    <lineage>
        <taxon>Bacteria</taxon>
        <taxon>Pseudomonadati</taxon>
        <taxon>Bacteroidota</taxon>
        <taxon>Cytophagia</taxon>
        <taxon>Cytophagales</taxon>
        <taxon>Hymenobacteraceae</taxon>
        <taxon>Hymenobacter</taxon>
    </lineage>
</organism>
<keyword evidence="2" id="KW-1185">Reference proteome</keyword>
<comment type="caution">
    <text evidence="1">The sequence shown here is derived from an EMBL/GenBank/DDBJ whole genome shotgun (WGS) entry which is preliminary data.</text>
</comment>
<evidence type="ECO:0000313" key="1">
    <source>
        <dbReference type="EMBL" id="GAA4503932.1"/>
    </source>
</evidence>
<sequence>MVSIKVGQEEKFINRQLGWRNSVKRTYKAVDRAGKQATPGPVGALLRMSKVIDLKSNKKT</sequence>
<reference evidence="2" key="1">
    <citation type="journal article" date="2019" name="Int. J. Syst. Evol. Microbiol.">
        <title>The Global Catalogue of Microorganisms (GCM) 10K type strain sequencing project: providing services to taxonomists for standard genome sequencing and annotation.</title>
        <authorList>
            <consortium name="The Broad Institute Genomics Platform"/>
            <consortium name="The Broad Institute Genome Sequencing Center for Infectious Disease"/>
            <person name="Wu L."/>
            <person name="Ma J."/>
        </authorList>
    </citation>
    <scope>NUCLEOTIDE SEQUENCE [LARGE SCALE GENOMIC DNA]</scope>
    <source>
        <strain evidence="2">JCM 17841</strain>
    </source>
</reference>
<accession>A0ABP8QKU5</accession>
<dbReference type="Proteomes" id="UP001501243">
    <property type="component" value="Unassembled WGS sequence"/>
</dbReference>